<protein>
    <submittedName>
        <fullName evidence="1">Uncharacterized protein</fullName>
    </submittedName>
</protein>
<accession>A0A5J4RE36</accession>
<organism evidence="1">
    <name type="scientific">termite gut metagenome</name>
    <dbReference type="NCBI Taxonomy" id="433724"/>
    <lineage>
        <taxon>unclassified sequences</taxon>
        <taxon>metagenomes</taxon>
        <taxon>organismal metagenomes</taxon>
    </lineage>
</organism>
<comment type="caution">
    <text evidence="1">The sequence shown here is derived from an EMBL/GenBank/DDBJ whole genome shotgun (WGS) entry which is preliminary data.</text>
</comment>
<reference evidence="1" key="1">
    <citation type="submission" date="2019-03" db="EMBL/GenBank/DDBJ databases">
        <title>Single cell metagenomics reveals metabolic interactions within the superorganism composed of flagellate Streblomastix strix and complex community of Bacteroidetes bacteria on its surface.</title>
        <authorList>
            <person name="Treitli S.C."/>
            <person name="Kolisko M."/>
            <person name="Husnik F."/>
            <person name="Keeling P."/>
            <person name="Hampl V."/>
        </authorList>
    </citation>
    <scope>NUCLEOTIDE SEQUENCE</scope>
    <source>
        <strain evidence="1">STM</strain>
    </source>
</reference>
<evidence type="ECO:0000313" key="1">
    <source>
        <dbReference type="EMBL" id="KAA6331460.1"/>
    </source>
</evidence>
<sequence length="71" mass="7670">MFTLLNQKNKSAIPIDLIDISGLKVYVPTCECNCDCSSTGLCVCNTEGGVCNCNCNCHTTPPSQQEQLINK</sequence>
<gene>
    <name evidence="1" type="ORF">EZS27_019936</name>
</gene>
<name>A0A5J4RE36_9ZZZZ</name>
<dbReference type="AlphaFoldDB" id="A0A5J4RE36"/>
<dbReference type="EMBL" id="SNRY01001369">
    <property type="protein sequence ID" value="KAA6331460.1"/>
    <property type="molecule type" value="Genomic_DNA"/>
</dbReference>
<proteinExistence type="predicted"/>